<name>A0A252F4X7_9FIRM</name>
<organism evidence="2 3">
    <name type="scientific">Butyricicoccus porcorum</name>
    <dbReference type="NCBI Taxonomy" id="1945634"/>
    <lineage>
        <taxon>Bacteria</taxon>
        <taxon>Bacillati</taxon>
        <taxon>Bacillota</taxon>
        <taxon>Clostridia</taxon>
        <taxon>Eubacteriales</taxon>
        <taxon>Butyricicoccaceae</taxon>
        <taxon>Butyricicoccus</taxon>
    </lineage>
</organism>
<comment type="caution">
    <text evidence="2">The sequence shown here is derived from an EMBL/GenBank/DDBJ whole genome shotgun (WGS) entry which is preliminary data.</text>
</comment>
<gene>
    <name evidence="2" type="ORF">CBW42_04310</name>
</gene>
<dbReference type="Proteomes" id="UP000194903">
    <property type="component" value="Unassembled WGS sequence"/>
</dbReference>
<dbReference type="EMBL" id="NHOC01000004">
    <property type="protein sequence ID" value="OUM20826.1"/>
    <property type="molecule type" value="Genomic_DNA"/>
</dbReference>
<dbReference type="PROSITE" id="PS51750">
    <property type="entry name" value="BRO_N"/>
    <property type="match status" value="1"/>
</dbReference>
<keyword evidence="3" id="KW-1185">Reference proteome</keyword>
<protein>
    <recommendedName>
        <fullName evidence="1">Bro-N domain-containing protein</fullName>
    </recommendedName>
</protein>
<feature type="domain" description="Bro-N" evidence="1">
    <location>
        <begin position="110"/>
        <end position="209"/>
    </location>
</feature>
<dbReference type="PANTHER" id="PTHR36180">
    <property type="entry name" value="DNA-BINDING PROTEIN-RELATED-RELATED"/>
    <property type="match status" value="1"/>
</dbReference>
<dbReference type="PANTHER" id="PTHR36180:SF2">
    <property type="entry name" value="BRO FAMILY PROTEIN"/>
    <property type="match status" value="1"/>
</dbReference>
<reference evidence="2 3" key="1">
    <citation type="submission" date="2017-05" db="EMBL/GenBank/DDBJ databases">
        <title>Butyricicoccus porcorum sp. nov. a butyrate-producing bacterium from the swine intestinal tract.</title>
        <authorList>
            <person name="Trachsel J."/>
            <person name="Humphrey S."/>
            <person name="Allen H.K."/>
        </authorList>
    </citation>
    <scope>NUCLEOTIDE SEQUENCE [LARGE SCALE GENOMIC DNA]</scope>
    <source>
        <strain evidence="2">BB10</strain>
    </source>
</reference>
<accession>A0A252F4X7</accession>
<dbReference type="InterPro" id="IPR003497">
    <property type="entry name" value="BRO_N_domain"/>
</dbReference>
<dbReference type="Pfam" id="PF02498">
    <property type="entry name" value="Bro-N"/>
    <property type="match status" value="2"/>
</dbReference>
<sequence>MKEVVYRFEGKNIRTIIDEDEEYWFVAADIAMIMEISANDYIRYYNSAVIAENKRTFQRSELRIIRCPCKTIKTVNIDGVRNFCRKSESAHAKDVVNWLQREIIKVPDYKAYIKDLEDNARQMLKDNHIYYCAVDVAKALGYFNPKASVDKYCRNIYIKDADKSSSPEELIYIPSSDIYRLIVHSKQRIAKQFAEWVFDSVIPEQMQQL</sequence>
<dbReference type="SMART" id="SM01040">
    <property type="entry name" value="Bro-N"/>
    <property type="match status" value="2"/>
</dbReference>
<dbReference type="AlphaFoldDB" id="A0A252F4X7"/>
<evidence type="ECO:0000313" key="2">
    <source>
        <dbReference type="EMBL" id="OUM20826.1"/>
    </source>
</evidence>
<proteinExistence type="predicted"/>
<dbReference type="RefSeq" id="WP_087018126.1">
    <property type="nucleotide sequence ID" value="NZ_NHOC01000004.1"/>
</dbReference>
<evidence type="ECO:0000259" key="1">
    <source>
        <dbReference type="PROSITE" id="PS51750"/>
    </source>
</evidence>
<evidence type="ECO:0000313" key="3">
    <source>
        <dbReference type="Proteomes" id="UP000194903"/>
    </source>
</evidence>
<dbReference type="OrthoDB" id="9812611at2"/>